<proteinExistence type="predicted"/>
<name>A0AAC8VJM5_PISSA</name>
<sequence length="46" mass="5249">MALYFGLPRDIYIIALTEFVLALGRFVFPFLSLLYSATVSQDKSFN</sequence>
<evidence type="ECO:0000313" key="2">
    <source>
        <dbReference type="EMBL" id="ALB23682.1"/>
    </source>
</evidence>
<keyword evidence="1" id="KW-0472">Membrane</keyword>
<dbReference type="Proteomes" id="UP000029558">
    <property type="component" value="Chromosome"/>
</dbReference>
<evidence type="ECO:0000313" key="3">
    <source>
        <dbReference type="Proteomes" id="UP000029558"/>
    </source>
</evidence>
<keyword evidence="1" id="KW-1133">Transmembrane helix</keyword>
<reference evidence="2 3" key="1">
    <citation type="journal article" date="2014" name="Genome Announc.">
        <title>Comparative Genome Analysis of Two Isolates of the Fish Pathogen Piscirickettsia salmonis from Different Hosts Reveals Major Differences in Virulence-Associated Secretion Systems.</title>
        <authorList>
            <person name="Bohle H."/>
            <person name="Henriquez P."/>
            <person name="Grothusen H."/>
            <person name="Navas E."/>
            <person name="Sandoval A."/>
            <person name="Bustamante F."/>
            <person name="Bustos P."/>
            <person name="Mancilla M."/>
        </authorList>
    </citation>
    <scope>NUCLEOTIDE SEQUENCE [LARGE SCALE GENOMIC DNA]</scope>
    <source>
        <strain evidence="3">B1-32597</strain>
    </source>
</reference>
<dbReference type="RefSeq" id="WP_155764755.1">
    <property type="nucleotide sequence ID" value="NZ_CP013801.1"/>
</dbReference>
<dbReference type="EMBL" id="CP012508">
    <property type="protein sequence ID" value="ALB23682.1"/>
    <property type="molecule type" value="Genomic_DNA"/>
</dbReference>
<feature type="transmembrane region" description="Helical" evidence="1">
    <location>
        <begin position="12"/>
        <end position="35"/>
    </location>
</feature>
<gene>
    <name evidence="2" type="ORF">KU39_2506</name>
</gene>
<evidence type="ECO:0000256" key="1">
    <source>
        <dbReference type="SAM" id="Phobius"/>
    </source>
</evidence>
<keyword evidence="1" id="KW-0812">Transmembrane</keyword>
<protein>
    <submittedName>
        <fullName evidence="2">Major Facilitator Superfamily protein</fullName>
    </submittedName>
</protein>
<organism evidence="2 3">
    <name type="scientific">Piscirickettsia salmonis</name>
    <dbReference type="NCBI Taxonomy" id="1238"/>
    <lineage>
        <taxon>Bacteria</taxon>
        <taxon>Pseudomonadati</taxon>
        <taxon>Pseudomonadota</taxon>
        <taxon>Gammaproteobacteria</taxon>
        <taxon>Thiotrichales</taxon>
        <taxon>Piscirickettsiaceae</taxon>
        <taxon>Piscirickettsia</taxon>
    </lineage>
</organism>
<dbReference type="AlphaFoldDB" id="A0AAC8VJM5"/>
<accession>A0AAC8VJM5</accession>